<proteinExistence type="predicted"/>
<dbReference type="PANTHER" id="PTHR41729:SF1">
    <property type="entry name" value="GLUTAMYL-TRNA SYNTHETASE"/>
    <property type="match status" value="1"/>
</dbReference>
<dbReference type="OrthoDB" id="9799165at2"/>
<dbReference type="EMBL" id="CP032382">
    <property type="protein sequence ID" value="AYB29536.1"/>
    <property type="molecule type" value="Genomic_DNA"/>
</dbReference>
<protein>
    <submittedName>
        <fullName evidence="1">DUF4202 domain-containing protein</fullName>
    </submittedName>
</protein>
<reference evidence="2" key="1">
    <citation type="submission" date="2018-09" db="EMBL/GenBank/DDBJ databases">
        <title>Chryseolinea sp. KIS68-18 isolated from soil.</title>
        <authorList>
            <person name="Weon H.-Y."/>
            <person name="Kwon S.-W."/>
            <person name="Lee S.A."/>
        </authorList>
    </citation>
    <scope>NUCLEOTIDE SEQUENCE [LARGE SCALE GENOMIC DNA]</scope>
    <source>
        <strain evidence="2">KIS68-18</strain>
    </source>
</reference>
<dbReference type="InterPro" id="IPR025255">
    <property type="entry name" value="DUF4202"/>
</dbReference>
<evidence type="ECO:0000313" key="2">
    <source>
        <dbReference type="Proteomes" id="UP000266183"/>
    </source>
</evidence>
<dbReference type="Proteomes" id="UP000266183">
    <property type="component" value="Chromosome"/>
</dbReference>
<gene>
    <name evidence="1" type="ORF">D4L85_02565</name>
</gene>
<dbReference type="PANTHER" id="PTHR41729">
    <property type="entry name" value="GLUTAMYL-TRNA SYNTHETASE"/>
    <property type="match status" value="1"/>
</dbReference>
<organism evidence="1 2">
    <name type="scientific">Chryseolinea soli</name>
    <dbReference type="NCBI Taxonomy" id="2321403"/>
    <lineage>
        <taxon>Bacteria</taxon>
        <taxon>Pseudomonadati</taxon>
        <taxon>Bacteroidota</taxon>
        <taxon>Cytophagia</taxon>
        <taxon>Cytophagales</taxon>
        <taxon>Fulvivirgaceae</taxon>
        <taxon>Chryseolinea</taxon>
    </lineage>
</organism>
<accession>A0A385SGJ2</accession>
<sequence length="199" mass="23290">MTNEERFTKVIAMFDDYNQKDPHLESWQGQQIPKELLYAQRMSERLKSYLPDAPEYLVLAARCQHIGRWEIPRNTYAMDRKGYLQWRNQLKVHHSNIADRIMRSYGYDDETIQKVKSLLAKEQLFHHRPDIQALEDVICLVFIEFYLEEFATKHDDVKLVEILRKTLRKMSAKAIEAAGKIPVSERVAALIGQAVANSL</sequence>
<evidence type="ECO:0000313" key="1">
    <source>
        <dbReference type="EMBL" id="AYB29536.1"/>
    </source>
</evidence>
<name>A0A385SGJ2_9BACT</name>
<dbReference type="Pfam" id="PF13875">
    <property type="entry name" value="DUF4202"/>
    <property type="match status" value="1"/>
</dbReference>
<keyword evidence="2" id="KW-1185">Reference proteome</keyword>
<dbReference type="KEGG" id="chk:D4L85_02565"/>
<dbReference type="AlphaFoldDB" id="A0A385SGJ2"/>
<dbReference type="RefSeq" id="WP_119752852.1">
    <property type="nucleotide sequence ID" value="NZ_CP032382.1"/>
</dbReference>